<dbReference type="Gene3D" id="2.30.40.10">
    <property type="entry name" value="Urease, subunit C, domain 1"/>
    <property type="match status" value="1"/>
</dbReference>
<organism evidence="2 3">
    <name type="scientific">Marine Group III euryarchaeote CG-Epi2</name>
    <dbReference type="NCBI Taxonomy" id="1888996"/>
    <lineage>
        <taxon>Archaea</taxon>
        <taxon>Methanobacteriati</taxon>
        <taxon>Thermoplasmatota</taxon>
        <taxon>Thermoplasmata</taxon>
        <taxon>Candidatus Thermoprofundales</taxon>
    </lineage>
</organism>
<dbReference type="Proteomes" id="UP000183615">
    <property type="component" value="Unassembled WGS sequence"/>
</dbReference>
<feature type="domain" description="Amidohydrolase-related" evidence="1">
    <location>
        <begin position="188"/>
        <end position="275"/>
    </location>
</feature>
<dbReference type="AlphaFoldDB" id="A0A1J5U733"/>
<reference evidence="2 3" key="1">
    <citation type="submission" date="2016-08" db="EMBL/GenBank/DDBJ databases">
        <title>New Insights into Marine Group III Euryarchaeota, from dark to light.</title>
        <authorList>
            <person name="Haro-Moreno J.M."/>
            <person name="Rodriguez-Valera F."/>
            <person name="Lopez-Garcia P."/>
            <person name="Moreira D."/>
            <person name="Martin-Cuadrado A.B."/>
        </authorList>
    </citation>
    <scope>NUCLEOTIDE SEQUENCE [LARGE SCALE GENOMIC DNA]</scope>
    <source>
        <strain evidence="2">CG-Epi2</strain>
    </source>
</reference>
<dbReference type="InterPro" id="IPR011059">
    <property type="entry name" value="Metal-dep_hydrolase_composite"/>
</dbReference>
<evidence type="ECO:0000313" key="3">
    <source>
        <dbReference type="Proteomes" id="UP000183615"/>
    </source>
</evidence>
<accession>A0A1J5U733</accession>
<comment type="caution">
    <text evidence="2">The sequence shown here is derived from an EMBL/GenBank/DDBJ whole genome shotgun (WGS) entry which is preliminary data.</text>
</comment>
<dbReference type="SUPFAM" id="SSF51556">
    <property type="entry name" value="Metallo-dependent hydrolases"/>
    <property type="match status" value="1"/>
</dbReference>
<dbReference type="InterPro" id="IPR032466">
    <property type="entry name" value="Metal_Hydrolase"/>
</dbReference>
<dbReference type="GO" id="GO:0016810">
    <property type="term" value="F:hydrolase activity, acting on carbon-nitrogen (but not peptide) bonds"/>
    <property type="evidence" value="ECO:0007669"/>
    <property type="project" value="InterPro"/>
</dbReference>
<dbReference type="InterPro" id="IPR050287">
    <property type="entry name" value="MTA/SAH_deaminase"/>
</dbReference>
<dbReference type="PANTHER" id="PTHR43794">
    <property type="entry name" value="AMINOHYDROLASE SSNA-RELATED"/>
    <property type="match status" value="1"/>
</dbReference>
<dbReference type="Pfam" id="PF01979">
    <property type="entry name" value="Amidohydro_1"/>
    <property type="match status" value="1"/>
</dbReference>
<dbReference type="EMBL" id="MIYZ01000034">
    <property type="protein sequence ID" value="OIR21788.1"/>
    <property type="molecule type" value="Genomic_DNA"/>
</dbReference>
<name>A0A1J5U733_9ARCH</name>
<evidence type="ECO:0000313" key="2">
    <source>
        <dbReference type="EMBL" id="OIR21788.1"/>
    </source>
</evidence>
<dbReference type="PANTHER" id="PTHR43794:SF5">
    <property type="entry name" value="CHLOROHYDROLASE FAMILY PROTEIN"/>
    <property type="match status" value="1"/>
</dbReference>
<gene>
    <name evidence="2" type="ORF">BET99_01415</name>
</gene>
<proteinExistence type="predicted"/>
<dbReference type="Gene3D" id="3.20.20.140">
    <property type="entry name" value="Metal-dependent hydrolases"/>
    <property type="match status" value="2"/>
</dbReference>
<protein>
    <recommendedName>
        <fullName evidence="1">Amidohydrolase-related domain-containing protein</fullName>
    </recommendedName>
</protein>
<dbReference type="InterPro" id="IPR006680">
    <property type="entry name" value="Amidohydro-rel"/>
</dbReference>
<sequence length="325" mass="36034">MFWKGPVFTSEGFVGKGINLENCSISNDVEGEENGIIIPLFRNCHTHLGDTLARNEMPHNLSLSELVGPNGWKHKWLENNDQNTSAIAGLKEIINSGTGLVMDFREGGKAGLDVFDGIEYPGKLILLGRPLNNENLPGTNAGISSLIDVKNATEIAASARSNNGLVGIHHSENEREEIQPLLDLRPDFVVHMCHATESDLREIKANKISIVVCPRSNHYFGNKPPLEKMIELGIDIGFGTDNGMLCTVNMMDEIRFIRAEYDSLNLKTILSIACFGLDDIFNKDGTSTYSNMAQSGWVLLSRVEEDNYESIFNPNTEILGIRWRN</sequence>
<evidence type="ECO:0000259" key="1">
    <source>
        <dbReference type="Pfam" id="PF01979"/>
    </source>
</evidence>